<gene>
    <name evidence="1" type="ORF">HNQ61_000503</name>
</gene>
<dbReference type="Gene3D" id="3.30.2130.10">
    <property type="entry name" value="VC0802-like"/>
    <property type="match status" value="1"/>
</dbReference>
<accession>A0A841GNJ7</accession>
<evidence type="ECO:0008006" key="3">
    <source>
        <dbReference type="Google" id="ProtNLM"/>
    </source>
</evidence>
<evidence type="ECO:0000313" key="2">
    <source>
        <dbReference type="Proteomes" id="UP000582837"/>
    </source>
</evidence>
<comment type="caution">
    <text evidence="1">The sequence shown here is derived from an EMBL/GenBank/DDBJ whole genome shotgun (WGS) entry which is preliminary data.</text>
</comment>
<dbReference type="SUPFAM" id="SSF55021">
    <property type="entry name" value="ACT-like"/>
    <property type="match status" value="2"/>
</dbReference>
<dbReference type="RefSeq" id="WP_205761131.1">
    <property type="nucleotide sequence ID" value="NZ_JABDTL010000001.1"/>
</dbReference>
<keyword evidence="2" id="KW-1185">Reference proteome</keyword>
<dbReference type="EMBL" id="JACHIA010000001">
    <property type="protein sequence ID" value="MBB6068892.1"/>
    <property type="molecule type" value="Genomic_DNA"/>
</dbReference>
<evidence type="ECO:0000313" key="1">
    <source>
        <dbReference type="EMBL" id="MBB6068892.1"/>
    </source>
</evidence>
<reference evidence="1 2" key="1">
    <citation type="submission" date="2020-08" db="EMBL/GenBank/DDBJ databases">
        <title>Genomic Encyclopedia of Type Strains, Phase IV (KMG-IV): sequencing the most valuable type-strain genomes for metagenomic binning, comparative biology and taxonomic classification.</title>
        <authorList>
            <person name="Goeker M."/>
        </authorList>
    </citation>
    <scope>NUCLEOTIDE SEQUENCE [LARGE SCALE GENOMIC DNA]</scope>
    <source>
        <strain evidence="1 2">DSM 29007</strain>
    </source>
</reference>
<dbReference type="InterPro" id="IPR045865">
    <property type="entry name" value="ACT-like_dom_sf"/>
</dbReference>
<dbReference type="AlphaFoldDB" id="A0A841GNJ7"/>
<protein>
    <recommendedName>
        <fullName evidence="3">Amino acid-binding ACT domain-containing protein</fullName>
    </recommendedName>
</protein>
<name>A0A841GNJ7_9BACT</name>
<proteinExistence type="predicted"/>
<sequence>MMMDLTIELDDRPGALAEMGDALGRAGISVEGGGAWVVGGRGVAHFLIANGEAARVALEAEGIRVTAVREVLVQRLNQEQPGQLGRITRAMAEAGVNIEVLYSDHDNQLILVVDDVATGLAVSEAWTREQREATARPSPA</sequence>
<dbReference type="Proteomes" id="UP000582837">
    <property type="component" value="Unassembled WGS sequence"/>
</dbReference>
<organism evidence="1 2">
    <name type="scientific">Longimicrobium terrae</name>
    <dbReference type="NCBI Taxonomy" id="1639882"/>
    <lineage>
        <taxon>Bacteria</taxon>
        <taxon>Pseudomonadati</taxon>
        <taxon>Gemmatimonadota</taxon>
        <taxon>Longimicrobiia</taxon>
        <taxon>Longimicrobiales</taxon>
        <taxon>Longimicrobiaceae</taxon>
        <taxon>Longimicrobium</taxon>
    </lineage>
</organism>